<evidence type="ECO:0000313" key="3">
    <source>
        <dbReference type="Proteomes" id="UP001596417"/>
    </source>
</evidence>
<dbReference type="RefSeq" id="WP_390206152.1">
    <property type="nucleotide sequence ID" value="NZ_JBHSZC010000001.1"/>
</dbReference>
<reference evidence="2 3" key="1">
    <citation type="journal article" date="2019" name="Int. J. Syst. Evol. Microbiol.">
        <title>The Global Catalogue of Microorganisms (GCM) 10K type strain sequencing project: providing services to taxonomists for standard genome sequencing and annotation.</title>
        <authorList>
            <consortium name="The Broad Institute Genomics Platform"/>
            <consortium name="The Broad Institute Genome Sequencing Center for Infectious Disease"/>
            <person name="Wu L."/>
            <person name="Ma J."/>
        </authorList>
    </citation>
    <scope>NUCLEOTIDE SEQUENCE [LARGE SCALE GENOMIC DNA]</scope>
    <source>
        <strain evidence="2 3">RDMS1</strain>
    </source>
</reference>
<comment type="caution">
    <text evidence="2">The sequence shown here is derived from an EMBL/GenBank/DDBJ whole genome shotgun (WGS) entry which is preliminary data.</text>
</comment>
<proteinExistence type="predicted"/>
<name>A0ABD5YXU7_9EURY</name>
<keyword evidence="3" id="KW-1185">Reference proteome</keyword>
<organism evidence="2 3">
    <name type="scientific">Halocatena marina</name>
    <dbReference type="NCBI Taxonomy" id="2934937"/>
    <lineage>
        <taxon>Archaea</taxon>
        <taxon>Methanobacteriati</taxon>
        <taxon>Methanobacteriota</taxon>
        <taxon>Stenosarchaea group</taxon>
        <taxon>Halobacteria</taxon>
        <taxon>Halobacteriales</taxon>
        <taxon>Natronomonadaceae</taxon>
        <taxon>Halocatena</taxon>
    </lineage>
</organism>
<gene>
    <name evidence="2" type="ORF">ACFQL7_17415</name>
</gene>
<feature type="region of interest" description="Disordered" evidence="1">
    <location>
        <begin position="1"/>
        <end position="33"/>
    </location>
</feature>
<protein>
    <recommendedName>
        <fullName evidence="4">Transposase</fullName>
    </recommendedName>
</protein>
<dbReference type="AlphaFoldDB" id="A0ABD5YXU7"/>
<evidence type="ECO:0000256" key="1">
    <source>
        <dbReference type="SAM" id="MobiDB-lite"/>
    </source>
</evidence>
<feature type="compositionally biased region" description="Basic and acidic residues" evidence="1">
    <location>
        <begin position="1"/>
        <end position="10"/>
    </location>
</feature>
<evidence type="ECO:0000313" key="2">
    <source>
        <dbReference type="EMBL" id="MFC7191400.1"/>
    </source>
</evidence>
<feature type="compositionally biased region" description="Polar residues" evidence="1">
    <location>
        <begin position="20"/>
        <end position="32"/>
    </location>
</feature>
<dbReference type="Proteomes" id="UP001596417">
    <property type="component" value="Unassembled WGS sequence"/>
</dbReference>
<evidence type="ECO:0008006" key="4">
    <source>
        <dbReference type="Google" id="ProtNLM"/>
    </source>
</evidence>
<accession>A0ABD5YXU7</accession>
<dbReference type="EMBL" id="JBHTAX010000001">
    <property type="protein sequence ID" value="MFC7191400.1"/>
    <property type="molecule type" value="Genomic_DNA"/>
</dbReference>
<sequence>MCSGEPEYRNSRGYAGCIPSAQNRKQGESFSDTVERLAGERSLLDFTGILTNEAASHRWNTVR</sequence>